<dbReference type="AlphaFoldDB" id="A0A075H987"/>
<proteinExistence type="predicted"/>
<evidence type="ECO:0000259" key="1">
    <source>
        <dbReference type="PROSITE" id="PS50157"/>
    </source>
</evidence>
<evidence type="ECO:0000313" key="2">
    <source>
        <dbReference type="EMBL" id="AIF11740.1"/>
    </source>
</evidence>
<feature type="domain" description="C2H2-type" evidence="1">
    <location>
        <begin position="49"/>
        <end position="72"/>
    </location>
</feature>
<dbReference type="PROSITE" id="PS00028">
    <property type="entry name" value="ZINC_FINGER_C2H2_1"/>
    <property type="match status" value="1"/>
</dbReference>
<dbReference type="PROSITE" id="PS50157">
    <property type="entry name" value="ZINC_FINGER_C2H2_2"/>
    <property type="match status" value="1"/>
</dbReference>
<reference evidence="2" key="1">
    <citation type="journal article" date="2014" name="Genome Biol. Evol.">
        <title>Pangenome evidence for extensive interdomain horizontal transfer affecting lineage core and shell genes in uncultured planktonic thaumarchaeota and euryarchaeota.</title>
        <authorList>
            <person name="Deschamps P."/>
            <person name="Zivanovic Y."/>
            <person name="Moreira D."/>
            <person name="Rodriguez-Valera F."/>
            <person name="Lopez-Garcia P."/>
        </authorList>
    </citation>
    <scope>NUCLEOTIDE SEQUENCE</scope>
</reference>
<dbReference type="InterPro" id="IPR013087">
    <property type="entry name" value="Znf_C2H2_type"/>
</dbReference>
<dbReference type="EMBL" id="KF900926">
    <property type="protein sequence ID" value="AIF11740.1"/>
    <property type="molecule type" value="Genomic_DNA"/>
</dbReference>
<accession>A0A075H987</accession>
<name>A0A075H987_9ARCH</name>
<protein>
    <recommendedName>
        <fullName evidence="1">C2H2-type domain-containing protein</fullName>
    </recommendedName>
</protein>
<sequence>MRWSITTISKYIICSQNHPVIQNFPYWIVYIHKIPIEIMSSGSHPQSQHLCAECGASFFTKEGLEKHFQRQHGIYCESCPIDTAVQKITDIFRQKKSNLK</sequence>
<organism evidence="2">
    <name type="scientific">uncultured marine thaumarchaeote KM3_53_E03</name>
    <dbReference type="NCBI Taxonomy" id="1456184"/>
    <lineage>
        <taxon>Archaea</taxon>
        <taxon>Nitrososphaerota</taxon>
        <taxon>environmental samples</taxon>
    </lineage>
</organism>